<dbReference type="OrthoDB" id="10554346at2759"/>
<sequence length="272" mass="30973">AVGRLAAETVLYILLPCTLNEDVTQIQKLYGQRLVAAISGRRTVQLHQTLGNYRIPHSLLSLVLFTEFEREKRGIFKPAKKLSSQCLPYKRTKDLIRKVDAAANVDNPPTLDQMAERYDVSKRTIRRVLSKNLQSDLLKKTKTHALSNKQAQQRLDRGPRFLKLLGGDRWNYVVSFDEFWLSMYDCGVSYRGPTSIYFVPPTSKVNSAFFLNNIVKPIVEKDIPGLYLGEEHKVILHFDSASSHTTPAVYSYLKSKKSSTSGKRIRWPTALI</sequence>
<dbReference type="Proteomes" id="UP000192578">
    <property type="component" value="Unassembled WGS sequence"/>
</dbReference>
<organism evidence="1 2">
    <name type="scientific">Hypsibius exemplaris</name>
    <name type="common">Freshwater tardigrade</name>
    <dbReference type="NCBI Taxonomy" id="2072580"/>
    <lineage>
        <taxon>Eukaryota</taxon>
        <taxon>Metazoa</taxon>
        <taxon>Ecdysozoa</taxon>
        <taxon>Tardigrada</taxon>
        <taxon>Eutardigrada</taxon>
        <taxon>Parachela</taxon>
        <taxon>Hypsibioidea</taxon>
        <taxon>Hypsibiidae</taxon>
        <taxon>Hypsibius</taxon>
    </lineage>
</organism>
<keyword evidence="2" id="KW-1185">Reference proteome</keyword>
<dbReference type="AlphaFoldDB" id="A0A9X6NJZ7"/>
<proteinExistence type="predicted"/>
<comment type="caution">
    <text evidence="1">The sequence shown here is derived from an EMBL/GenBank/DDBJ whole genome shotgun (WGS) entry which is preliminary data.</text>
</comment>
<feature type="non-terminal residue" evidence="1">
    <location>
        <position position="1"/>
    </location>
</feature>
<protein>
    <submittedName>
        <fullName evidence="1">Uncharacterized protein</fullName>
    </submittedName>
</protein>
<name>A0A9X6NJZ7_HYPEX</name>
<dbReference type="EMBL" id="MTYJ01000364">
    <property type="protein sequence ID" value="OWA54008.1"/>
    <property type="molecule type" value="Genomic_DNA"/>
</dbReference>
<gene>
    <name evidence="1" type="ORF">BV898_18431</name>
</gene>
<reference evidence="2" key="1">
    <citation type="submission" date="2017-01" db="EMBL/GenBank/DDBJ databases">
        <title>Comparative genomics of anhydrobiosis in the tardigrade Hypsibius dujardini.</title>
        <authorList>
            <person name="Yoshida Y."/>
            <person name="Koutsovoulos G."/>
            <person name="Laetsch D."/>
            <person name="Stevens L."/>
            <person name="Kumar S."/>
            <person name="Horikawa D."/>
            <person name="Ishino K."/>
            <person name="Komine S."/>
            <person name="Tomita M."/>
            <person name="Blaxter M."/>
            <person name="Arakawa K."/>
        </authorList>
    </citation>
    <scope>NUCLEOTIDE SEQUENCE [LARGE SCALE GENOMIC DNA]</scope>
    <source>
        <strain evidence="2">Z151</strain>
    </source>
</reference>
<evidence type="ECO:0000313" key="1">
    <source>
        <dbReference type="EMBL" id="OWA54008.1"/>
    </source>
</evidence>
<dbReference type="InterPro" id="IPR036397">
    <property type="entry name" value="RNaseH_sf"/>
</dbReference>
<dbReference type="Gene3D" id="3.30.420.10">
    <property type="entry name" value="Ribonuclease H-like superfamily/Ribonuclease H"/>
    <property type="match status" value="1"/>
</dbReference>
<evidence type="ECO:0000313" key="2">
    <source>
        <dbReference type="Proteomes" id="UP000192578"/>
    </source>
</evidence>
<dbReference type="GO" id="GO:0003676">
    <property type="term" value="F:nucleic acid binding"/>
    <property type="evidence" value="ECO:0007669"/>
    <property type="project" value="InterPro"/>
</dbReference>
<accession>A0A9X6NJZ7</accession>